<evidence type="ECO:0000313" key="1">
    <source>
        <dbReference type="EMBL" id="GFH22074.1"/>
    </source>
</evidence>
<evidence type="ECO:0000313" key="2">
    <source>
        <dbReference type="Proteomes" id="UP000485058"/>
    </source>
</evidence>
<comment type="caution">
    <text evidence="1">The sequence shown here is derived from an EMBL/GenBank/DDBJ whole genome shotgun (WGS) entry which is preliminary data.</text>
</comment>
<sequence length="34" mass="3759">MDDLQQIEAHGHISIPPGHRKKLLLGAKLISKVD</sequence>
<keyword evidence="2" id="KW-1185">Reference proteome</keyword>
<proteinExistence type="predicted"/>
<protein>
    <submittedName>
        <fullName evidence="1">Uncharacterized protein</fullName>
    </submittedName>
</protein>
<dbReference type="EMBL" id="BLLF01001962">
    <property type="protein sequence ID" value="GFH22074.1"/>
    <property type="molecule type" value="Genomic_DNA"/>
</dbReference>
<gene>
    <name evidence="1" type="ORF">HaLaN_19481</name>
</gene>
<reference evidence="1 2" key="1">
    <citation type="submission" date="2020-02" db="EMBL/GenBank/DDBJ databases">
        <title>Draft genome sequence of Haematococcus lacustris strain NIES-144.</title>
        <authorList>
            <person name="Morimoto D."/>
            <person name="Nakagawa S."/>
            <person name="Yoshida T."/>
            <person name="Sawayama S."/>
        </authorList>
    </citation>
    <scope>NUCLEOTIDE SEQUENCE [LARGE SCALE GENOMIC DNA]</scope>
    <source>
        <strain evidence="1 2">NIES-144</strain>
    </source>
</reference>
<dbReference type="AlphaFoldDB" id="A0A699ZTI8"/>
<dbReference type="Proteomes" id="UP000485058">
    <property type="component" value="Unassembled WGS sequence"/>
</dbReference>
<organism evidence="1 2">
    <name type="scientific">Haematococcus lacustris</name>
    <name type="common">Green alga</name>
    <name type="synonym">Haematococcus pluvialis</name>
    <dbReference type="NCBI Taxonomy" id="44745"/>
    <lineage>
        <taxon>Eukaryota</taxon>
        <taxon>Viridiplantae</taxon>
        <taxon>Chlorophyta</taxon>
        <taxon>core chlorophytes</taxon>
        <taxon>Chlorophyceae</taxon>
        <taxon>CS clade</taxon>
        <taxon>Chlamydomonadales</taxon>
        <taxon>Haematococcaceae</taxon>
        <taxon>Haematococcus</taxon>
    </lineage>
</organism>
<name>A0A699ZTI8_HAELA</name>
<accession>A0A699ZTI8</accession>